<evidence type="ECO:0000256" key="1">
    <source>
        <dbReference type="SAM" id="Phobius"/>
    </source>
</evidence>
<comment type="caution">
    <text evidence="2">The sequence shown here is derived from an EMBL/GenBank/DDBJ whole genome shotgun (WGS) entry which is preliminary data.</text>
</comment>
<dbReference type="SUPFAM" id="SSF51161">
    <property type="entry name" value="Trimeric LpxA-like enzymes"/>
    <property type="match status" value="1"/>
</dbReference>
<organism evidence="2 3">
    <name type="scientific">Parabacteroides goldsteinii CL02T12C30</name>
    <dbReference type="NCBI Taxonomy" id="999418"/>
    <lineage>
        <taxon>Bacteria</taxon>
        <taxon>Pseudomonadati</taxon>
        <taxon>Bacteroidota</taxon>
        <taxon>Bacteroidia</taxon>
        <taxon>Bacteroidales</taxon>
        <taxon>Tannerellaceae</taxon>
        <taxon>Parabacteroides</taxon>
    </lineage>
</organism>
<keyword evidence="1" id="KW-0472">Membrane</keyword>
<dbReference type="Proteomes" id="UP000006330">
    <property type="component" value="Unassembled WGS sequence"/>
</dbReference>
<dbReference type="HOGENOM" id="CLU_051638_7_3_10"/>
<protein>
    <recommendedName>
        <fullName evidence="4">Maltose/galactoside acetyltransferase domain-containing protein</fullName>
    </recommendedName>
</protein>
<keyword evidence="1" id="KW-0812">Transmembrane</keyword>
<feature type="transmembrane region" description="Helical" evidence="1">
    <location>
        <begin position="7"/>
        <end position="29"/>
    </location>
</feature>
<sequence>MRKIIRGVYLLVYYIVAFNLPSSTIPLVGRIAGKFRTFLCRKLFHSFGDNSSIQKRVYIGSGSNISIGNGSNLGINFRVHNSYLVVGNYVMMGPDILVMGGGHVFSSLDRPICRQGDIGKTNLVISDDVWIGARVTILGKVNTIGKGAIIAAGSVVTKTVPDYAIVGGNPAKIIRFRK</sequence>
<accession>K5ZAW7</accession>
<dbReference type="AlphaFoldDB" id="K5ZAW7"/>
<dbReference type="PATRIC" id="fig|999418.3.peg.4803"/>
<reference evidence="2 3" key="1">
    <citation type="submission" date="2012-02" db="EMBL/GenBank/DDBJ databases">
        <title>The Genome Sequence of Parabacteroides goldsteinii CL02T12C30.</title>
        <authorList>
            <consortium name="The Broad Institute Genome Sequencing Platform"/>
            <person name="Earl A."/>
            <person name="Ward D."/>
            <person name="Feldgarden M."/>
            <person name="Gevers D."/>
            <person name="Zitomersky N.L."/>
            <person name="Coyne M.J."/>
            <person name="Comstock L.E."/>
            <person name="Young S.K."/>
            <person name="Zeng Q."/>
            <person name="Gargeya S."/>
            <person name="Fitzgerald M."/>
            <person name="Haas B."/>
            <person name="Abouelleil A."/>
            <person name="Alvarado L."/>
            <person name="Arachchi H.M."/>
            <person name="Berlin A."/>
            <person name="Chapman S.B."/>
            <person name="Gearin G."/>
            <person name="Goldberg J."/>
            <person name="Griggs A."/>
            <person name="Gujja S."/>
            <person name="Hansen M."/>
            <person name="Heiman D."/>
            <person name="Howarth C."/>
            <person name="Larimer J."/>
            <person name="Lui A."/>
            <person name="MacDonald P.J.P."/>
            <person name="McCowen C."/>
            <person name="Montmayeur A."/>
            <person name="Murphy C."/>
            <person name="Neiman D."/>
            <person name="Pearson M."/>
            <person name="Priest M."/>
            <person name="Roberts A."/>
            <person name="Saif S."/>
            <person name="Shea T."/>
            <person name="Sisk P."/>
            <person name="Stolte C."/>
            <person name="Sykes S."/>
            <person name="Wortman J."/>
            <person name="Nusbaum C."/>
            <person name="Birren B."/>
        </authorList>
    </citation>
    <scope>NUCLEOTIDE SEQUENCE [LARGE SCALE GENOMIC DNA]</scope>
    <source>
        <strain evidence="2 3">CL02T12C30</strain>
    </source>
</reference>
<dbReference type="EMBL" id="AGZO01000036">
    <property type="protein sequence ID" value="EKN08320.1"/>
    <property type="molecule type" value="Genomic_DNA"/>
</dbReference>
<dbReference type="InterPro" id="IPR051159">
    <property type="entry name" value="Hexapeptide_acetyltransf"/>
</dbReference>
<name>K5ZAW7_9BACT</name>
<dbReference type="Gene3D" id="2.160.10.10">
    <property type="entry name" value="Hexapeptide repeat proteins"/>
    <property type="match status" value="1"/>
</dbReference>
<evidence type="ECO:0000313" key="2">
    <source>
        <dbReference type="EMBL" id="EKN08320.1"/>
    </source>
</evidence>
<evidence type="ECO:0000313" key="3">
    <source>
        <dbReference type="Proteomes" id="UP000006330"/>
    </source>
</evidence>
<dbReference type="PANTHER" id="PTHR23416">
    <property type="entry name" value="SIALIC ACID SYNTHASE-RELATED"/>
    <property type="match status" value="1"/>
</dbReference>
<dbReference type="InterPro" id="IPR011004">
    <property type="entry name" value="Trimer_LpxA-like_sf"/>
</dbReference>
<evidence type="ECO:0008006" key="4">
    <source>
        <dbReference type="Google" id="ProtNLM"/>
    </source>
</evidence>
<keyword evidence="1" id="KW-1133">Transmembrane helix</keyword>
<dbReference type="OrthoDB" id="9812571at2"/>
<gene>
    <name evidence="2" type="ORF">HMPREF1076_04739</name>
</gene>
<proteinExistence type="predicted"/>